<reference evidence="8" key="1">
    <citation type="submission" date="2021-02" db="EMBL/GenBank/DDBJ databases">
        <title>Psilocybe cubensis genome.</title>
        <authorList>
            <person name="Mckernan K.J."/>
            <person name="Crawford S."/>
            <person name="Trippe A."/>
            <person name="Kane L.T."/>
            <person name="Mclaughlin S."/>
        </authorList>
    </citation>
    <scope>NUCLEOTIDE SEQUENCE [LARGE SCALE GENOMIC DNA]</scope>
    <source>
        <strain evidence="8">MGC-MH-2018</strain>
    </source>
</reference>
<evidence type="ECO:0000256" key="2">
    <source>
        <dbReference type="ARBA" id="ARBA00022723"/>
    </source>
</evidence>
<dbReference type="GO" id="GO:0000981">
    <property type="term" value="F:DNA-binding transcription factor activity, RNA polymerase II-specific"/>
    <property type="evidence" value="ECO:0007669"/>
    <property type="project" value="InterPro"/>
</dbReference>
<dbReference type="InterPro" id="IPR050815">
    <property type="entry name" value="TF_fung"/>
</dbReference>
<sequence>MSHLEDGWLKTHQVLKGEDMVIRSLQTRPSQLLYLIRQLNLECLLHRMLKKGQLLKDTFRVEEPKCDGKRPICSQCDRAGRAEDCEYTVGQERSTVQILEENISRLEARIQELQNPAPPASSAIELHQPYGVSSSDFNGIGSNSRYLLQDLPAHLAEALINNFMPHAGQIGFFLNLPRFQASLLNGQAPGRMTRPSCALAAATYLWAIRLSNDRSVKAHEHTYLTRATQQAATALSGQHPDRVMQSIQAEVLLATYFFANGRFFEGKYHVTTAVSMVFSAGLHKIRSSAPQQQSVTGSSTRLPEPKDSIEEGERIMALWTVLDLDKHWAIALEHTPNFEYSTHPLATKVDTPWPLEMDEFEQDRLPSYAITSNTIYNFLNSITTPDLGISLRAIESKTAILWERVAVFTRKCNARTSQQSLQPLVEEFTGLSNLLDSVLGLLPSLDPQSIGRIQSVEMARRYGVVYSILCSAFIRLHAPFAFSGRSESSLRKRLSMARTILELAIGLRGRGVGYLNPIIGTVWIEASQVVFDEVSRIRSMRTSGTLLPGGPDERVMLGLVNRATQAMAGFTMNIPLTSFQVAKIQETSQLN</sequence>
<evidence type="ECO:0000256" key="1">
    <source>
        <dbReference type="ARBA" id="ARBA00004123"/>
    </source>
</evidence>
<keyword evidence="5" id="KW-0539">Nucleus</keyword>
<dbReference type="EMBL" id="JAFIQS010000009">
    <property type="protein sequence ID" value="KAG5165470.1"/>
    <property type="molecule type" value="Genomic_DNA"/>
</dbReference>
<evidence type="ECO:0000256" key="6">
    <source>
        <dbReference type="SAM" id="Coils"/>
    </source>
</evidence>
<dbReference type="GO" id="GO:0006351">
    <property type="term" value="P:DNA-templated transcription"/>
    <property type="evidence" value="ECO:0007669"/>
    <property type="project" value="InterPro"/>
</dbReference>
<keyword evidence="6" id="KW-0175">Coiled coil</keyword>
<comment type="caution">
    <text evidence="8">The sequence shown here is derived from an EMBL/GenBank/DDBJ whole genome shotgun (WGS) entry which is preliminary data.</text>
</comment>
<organism evidence="8">
    <name type="scientific">Psilocybe cubensis</name>
    <name type="common">Psychedelic mushroom</name>
    <name type="synonym">Stropharia cubensis</name>
    <dbReference type="NCBI Taxonomy" id="181762"/>
    <lineage>
        <taxon>Eukaryota</taxon>
        <taxon>Fungi</taxon>
        <taxon>Dikarya</taxon>
        <taxon>Basidiomycota</taxon>
        <taxon>Agaricomycotina</taxon>
        <taxon>Agaricomycetes</taxon>
        <taxon>Agaricomycetidae</taxon>
        <taxon>Agaricales</taxon>
        <taxon>Agaricineae</taxon>
        <taxon>Strophariaceae</taxon>
        <taxon>Psilocybe</taxon>
    </lineage>
</organism>
<dbReference type="InterPro" id="IPR007219">
    <property type="entry name" value="XnlR_reg_dom"/>
</dbReference>
<comment type="subcellular location">
    <subcellularLocation>
        <location evidence="1">Nucleus</location>
    </subcellularLocation>
</comment>
<evidence type="ECO:0000259" key="7">
    <source>
        <dbReference type="Pfam" id="PF04082"/>
    </source>
</evidence>
<dbReference type="AlphaFoldDB" id="A0A8H8CHR5"/>
<keyword evidence="4" id="KW-0804">Transcription</keyword>
<dbReference type="InterPro" id="IPR036864">
    <property type="entry name" value="Zn2-C6_fun-type_DNA-bd_sf"/>
</dbReference>
<dbReference type="CDD" id="cd12148">
    <property type="entry name" value="fungal_TF_MHR"/>
    <property type="match status" value="1"/>
</dbReference>
<dbReference type="Pfam" id="PF04082">
    <property type="entry name" value="Fungal_trans"/>
    <property type="match status" value="1"/>
</dbReference>
<evidence type="ECO:0000313" key="8">
    <source>
        <dbReference type="EMBL" id="KAG5165470.1"/>
    </source>
</evidence>
<evidence type="ECO:0000256" key="3">
    <source>
        <dbReference type="ARBA" id="ARBA00023015"/>
    </source>
</evidence>
<dbReference type="GO" id="GO:0003677">
    <property type="term" value="F:DNA binding"/>
    <property type="evidence" value="ECO:0007669"/>
    <property type="project" value="InterPro"/>
</dbReference>
<proteinExistence type="predicted"/>
<protein>
    <recommendedName>
        <fullName evidence="7">Xylanolytic transcriptional activator regulatory domain-containing protein</fullName>
    </recommendedName>
</protein>
<dbReference type="GO" id="GO:0008270">
    <property type="term" value="F:zinc ion binding"/>
    <property type="evidence" value="ECO:0007669"/>
    <property type="project" value="InterPro"/>
</dbReference>
<dbReference type="PANTHER" id="PTHR47338">
    <property type="entry name" value="ZN(II)2CYS6 TRANSCRIPTION FACTOR (EUROFUNG)-RELATED"/>
    <property type="match status" value="1"/>
</dbReference>
<name>A0A8H8CHR5_PSICU</name>
<dbReference type="CDD" id="cd00067">
    <property type="entry name" value="GAL4"/>
    <property type="match status" value="1"/>
</dbReference>
<dbReference type="InterPro" id="IPR001138">
    <property type="entry name" value="Zn2Cys6_DnaBD"/>
</dbReference>
<dbReference type="Gene3D" id="4.10.240.10">
    <property type="entry name" value="Zn(2)-C6 fungal-type DNA-binding domain"/>
    <property type="match status" value="1"/>
</dbReference>
<feature type="domain" description="Xylanolytic transcriptional activator regulatory" evidence="7">
    <location>
        <begin position="174"/>
        <end position="353"/>
    </location>
</feature>
<keyword evidence="3" id="KW-0805">Transcription regulation</keyword>
<keyword evidence="2" id="KW-0479">Metal-binding</keyword>
<dbReference type="GO" id="GO:0005634">
    <property type="term" value="C:nucleus"/>
    <property type="evidence" value="ECO:0007669"/>
    <property type="project" value="UniProtKB-SubCell"/>
</dbReference>
<gene>
    <name evidence="8" type="ORF">JR316_009049</name>
</gene>
<evidence type="ECO:0000256" key="4">
    <source>
        <dbReference type="ARBA" id="ARBA00023163"/>
    </source>
</evidence>
<feature type="coiled-coil region" evidence="6">
    <location>
        <begin position="89"/>
        <end position="116"/>
    </location>
</feature>
<dbReference type="PANTHER" id="PTHR47338:SF29">
    <property type="entry name" value="ZN(2)-C6 FUNGAL-TYPE DOMAIN-CONTAINING PROTEIN"/>
    <property type="match status" value="1"/>
</dbReference>
<evidence type="ECO:0000256" key="5">
    <source>
        <dbReference type="ARBA" id="ARBA00023242"/>
    </source>
</evidence>
<accession>A0A8H8CHR5</accession>